<dbReference type="Pfam" id="PF13537">
    <property type="entry name" value="GATase_7"/>
    <property type="match status" value="1"/>
</dbReference>
<proteinExistence type="inferred from homology"/>
<accession>A0A832I360</accession>
<dbReference type="GO" id="GO:0005829">
    <property type="term" value="C:cytosol"/>
    <property type="evidence" value="ECO:0007669"/>
    <property type="project" value="TreeGrafter"/>
</dbReference>
<dbReference type="GO" id="GO:0005524">
    <property type="term" value="F:ATP binding"/>
    <property type="evidence" value="ECO:0007669"/>
    <property type="project" value="UniProtKB-KW"/>
</dbReference>
<comment type="catalytic activity">
    <reaction evidence="7">
        <text>L-aspartate + L-glutamine + ATP + H2O = L-asparagine + L-glutamate + AMP + diphosphate + H(+)</text>
        <dbReference type="Rhea" id="RHEA:12228"/>
        <dbReference type="ChEBI" id="CHEBI:15377"/>
        <dbReference type="ChEBI" id="CHEBI:15378"/>
        <dbReference type="ChEBI" id="CHEBI:29985"/>
        <dbReference type="ChEBI" id="CHEBI:29991"/>
        <dbReference type="ChEBI" id="CHEBI:30616"/>
        <dbReference type="ChEBI" id="CHEBI:33019"/>
        <dbReference type="ChEBI" id="CHEBI:58048"/>
        <dbReference type="ChEBI" id="CHEBI:58359"/>
        <dbReference type="ChEBI" id="CHEBI:456215"/>
        <dbReference type="EC" id="6.3.5.4"/>
    </reaction>
</comment>
<evidence type="ECO:0000256" key="7">
    <source>
        <dbReference type="ARBA" id="ARBA00048741"/>
    </source>
</evidence>
<feature type="binding site" evidence="9">
    <location>
        <position position="295"/>
    </location>
    <ligand>
        <name>ATP</name>
        <dbReference type="ChEBI" id="CHEBI:30616"/>
    </ligand>
</feature>
<reference evidence="11" key="1">
    <citation type="journal article" date="2020" name="mSystems">
        <title>Genome- and Community-Level Interaction Insights into Carbon Utilization and Element Cycling Functions of Hydrothermarchaeota in Hydrothermal Sediment.</title>
        <authorList>
            <person name="Zhou Z."/>
            <person name="Liu Y."/>
            <person name="Xu W."/>
            <person name="Pan J."/>
            <person name="Luo Z.H."/>
            <person name="Li M."/>
        </authorList>
    </citation>
    <scope>NUCLEOTIDE SEQUENCE [LARGE SCALE GENOMIC DNA]</scope>
    <source>
        <strain evidence="11">SpSt-381</strain>
    </source>
</reference>
<comment type="caution">
    <text evidence="11">The sequence shown here is derived from an EMBL/GenBank/DDBJ whole genome shotgun (WGS) entry which is preliminary data.</text>
</comment>
<gene>
    <name evidence="11" type="primary">asnB</name>
    <name evidence="11" type="ORF">ENR23_11085</name>
</gene>
<dbReference type="InterPro" id="IPR001962">
    <property type="entry name" value="Asn_synthase"/>
</dbReference>
<keyword evidence="11" id="KW-0436">Ligase</keyword>
<dbReference type="CDD" id="cd00712">
    <property type="entry name" value="AsnB"/>
    <property type="match status" value="1"/>
</dbReference>
<evidence type="ECO:0000256" key="8">
    <source>
        <dbReference type="PIRSR" id="PIRSR001589-1"/>
    </source>
</evidence>
<keyword evidence="6 8" id="KW-0315">Glutamine amidotransferase</keyword>
<dbReference type="InterPro" id="IPR033738">
    <property type="entry name" value="AsnB_N"/>
</dbReference>
<feature type="domain" description="Glutamine amidotransferase type-2" evidence="10">
    <location>
        <begin position="2"/>
        <end position="218"/>
    </location>
</feature>
<protein>
    <recommendedName>
        <fullName evidence="3">asparagine synthase (glutamine-hydrolyzing)</fullName>
        <ecNumber evidence="3">6.3.5.4</ecNumber>
    </recommendedName>
</protein>
<evidence type="ECO:0000256" key="5">
    <source>
        <dbReference type="ARBA" id="ARBA00022840"/>
    </source>
</evidence>
<dbReference type="SUPFAM" id="SSF52402">
    <property type="entry name" value="Adenine nucleotide alpha hydrolases-like"/>
    <property type="match status" value="1"/>
</dbReference>
<keyword evidence="8" id="KW-0061">Asparagine biosynthesis</keyword>
<dbReference type="CDD" id="cd01991">
    <property type="entry name" value="Asn_synthase_B_C"/>
    <property type="match status" value="1"/>
</dbReference>
<dbReference type="SUPFAM" id="SSF56235">
    <property type="entry name" value="N-terminal nucleophile aminohydrolases (Ntn hydrolases)"/>
    <property type="match status" value="1"/>
</dbReference>
<dbReference type="PIRSF" id="PIRSF001589">
    <property type="entry name" value="Asn_synthetase_glu-h"/>
    <property type="match status" value="1"/>
</dbReference>
<dbReference type="InterPro" id="IPR017932">
    <property type="entry name" value="GATase_2_dom"/>
</dbReference>
<keyword evidence="4 9" id="KW-0547">Nucleotide-binding</keyword>
<dbReference type="EMBL" id="DSQF01000022">
    <property type="protein sequence ID" value="HGZ43944.1"/>
    <property type="molecule type" value="Genomic_DNA"/>
</dbReference>
<feature type="active site" description="For GATase activity" evidence="8">
    <location>
        <position position="2"/>
    </location>
</feature>
<dbReference type="PROSITE" id="PS51278">
    <property type="entry name" value="GATASE_TYPE_2"/>
    <property type="match status" value="1"/>
</dbReference>
<sequence>MCGIAGIYRLGERPPGDRERAEDRALVKRMLSVIAYRGPDDVGLEQLGRATLGVRRLSILDIRGGHQPLCDAGGRVWAVQNGEIYNFPALRAELAARHPFRTRTDTELLPHLWLENGADGVRRLSGMFAFAVYDTRADTLMLARDAVGVKPLYVAELGERLLFASELKCLLCDPSLPRTLDVEAVALYLALGFVPGARTAFRAARKVRPGARVLATPSGVRHERWTAWPDFVPRTGPVDLDALADEVAAQLGMATSSMLLSDRPVGVLLSGGLDSSVMTALLPEDVRRDTCTFTIGFEDGGHHDERRHAQRVASHLGTRHRELVVPMDVAAELPGIVRLLDEPCADPAAVPAHLVARAAASEVTVLLSGTGGDETFGGYRRYRLPELLRFSKWVPRKVAAVLARRLSEGERHRSNAGAERIVFLRKLLEARSRAGFGSAYMSTLEPVPPWRWRPAMTRPVDPGAAAEALWSAMSSDLGRPPKGDLASALAFDHLFYLPDDLLLKEDRMTMGASVEGRVPYLDAGLVAYAARLPLAATVGRGEGKAVLRRLARRLLPGDLASRPKHGFSVPVEAWLRGPLEQLARDVLDAEGSGLFRRAVLRRWLDEHRAGRDRSGALWAALCFELWWREVGSGPSGREAAGCAPPASVS</sequence>
<keyword evidence="5 9" id="KW-0067">ATP-binding</keyword>
<comment type="similarity">
    <text evidence="2">Belongs to the asparagine synthetase family.</text>
</comment>
<dbReference type="InterPro" id="IPR029055">
    <property type="entry name" value="Ntn_hydrolases_N"/>
</dbReference>
<evidence type="ECO:0000256" key="6">
    <source>
        <dbReference type="ARBA" id="ARBA00022962"/>
    </source>
</evidence>
<feature type="binding site" evidence="9">
    <location>
        <begin position="368"/>
        <end position="369"/>
    </location>
    <ligand>
        <name>ATP</name>
        <dbReference type="ChEBI" id="CHEBI:30616"/>
    </ligand>
</feature>
<name>A0A832I360_UNCEI</name>
<evidence type="ECO:0000256" key="3">
    <source>
        <dbReference type="ARBA" id="ARBA00012737"/>
    </source>
</evidence>
<organism evidence="11">
    <name type="scientific">Eiseniibacteriota bacterium</name>
    <dbReference type="NCBI Taxonomy" id="2212470"/>
    <lineage>
        <taxon>Bacteria</taxon>
        <taxon>Candidatus Eiseniibacteriota</taxon>
    </lineage>
</organism>
<dbReference type="PANTHER" id="PTHR43284">
    <property type="entry name" value="ASPARAGINE SYNTHETASE (GLUTAMINE-HYDROLYZING)"/>
    <property type="match status" value="1"/>
</dbReference>
<dbReference type="PANTHER" id="PTHR43284:SF1">
    <property type="entry name" value="ASPARAGINE SYNTHETASE"/>
    <property type="match status" value="1"/>
</dbReference>
<dbReference type="GO" id="GO:0004066">
    <property type="term" value="F:asparagine synthase (glutamine-hydrolyzing) activity"/>
    <property type="evidence" value="ECO:0007669"/>
    <property type="project" value="UniProtKB-EC"/>
</dbReference>
<evidence type="ECO:0000313" key="11">
    <source>
        <dbReference type="EMBL" id="HGZ43944.1"/>
    </source>
</evidence>
<feature type="binding site" evidence="9">
    <location>
        <position position="268"/>
    </location>
    <ligand>
        <name>ATP</name>
        <dbReference type="ChEBI" id="CHEBI:30616"/>
    </ligand>
</feature>
<dbReference type="Pfam" id="PF00733">
    <property type="entry name" value="Asn_synthase"/>
    <property type="match status" value="1"/>
</dbReference>
<dbReference type="Gene3D" id="3.60.20.10">
    <property type="entry name" value="Glutamine Phosphoribosylpyrophosphate, subunit 1, domain 1"/>
    <property type="match status" value="1"/>
</dbReference>
<dbReference type="GO" id="GO:0006529">
    <property type="term" value="P:asparagine biosynthetic process"/>
    <property type="evidence" value="ECO:0007669"/>
    <property type="project" value="UniProtKB-KW"/>
</dbReference>
<feature type="binding site" evidence="9">
    <location>
        <position position="105"/>
    </location>
    <ligand>
        <name>L-glutamine</name>
        <dbReference type="ChEBI" id="CHEBI:58359"/>
    </ligand>
</feature>
<dbReference type="EC" id="6.3.5.4" evidence="3"/>
<evidence type="ECO:0000256" key="4">
    <source>
        <dbReference type="ARBA" id="ARBA00022741"/>
    </source>
</evidence>
<evidence type="ECO:0000259" key="10">
    <source>
        <dbReference type="PROSITE" id="PS51278"/>
    </source>
</evidence>
<dbReference type="InterPro" id="IPR051786">
    <property type="entry name" value="ASN_synthetase/amidase"/>
</dbReference>
<comment type="pathway">
    <text evidence="1">Amino-acid biosynthesis; L-asparagine biosynthesis; L-asparagine from L-aspartate (L-Gln route): step 1/1.</text>
</comment>
<dbReference type="InterPro" id="IPR006426">
    <property type="entry name" value="Asn_synth_AEB"/>
</dbReference>
<dbReference type="InterPro" id="IPR014729">
    <property type="entry name" value="Rossmann-like_a/b/a_fold"/>
</dbReference>
<evidence type="ECO:0000256" key="9">
    <source>
        <dbReference type="PIRSR" id="PIRSR001589-2"/>
    </source>
</evidence>
<evidence type="ECO:0000256" key="2">
    <source>
        <dbReference type="ARBA" id="ARBA00005752"/>
    </source>
</evidence>
<keyword evidence="8" id="KW-0028">Amino-acid biosynthesis</keyword>
<dbReference type="AlphaFoldDB" id="A0A832I360"/>
<dbReference type="Gene3D" id="3.40.50.620">
    <property type="entry name" value="HUPs"/>
    <property type="match status" value="2"/>
</dbReference>
<evidence type="ECO:0000256" key="1">
    <source>
        <dbReference type="ARBA" id="ARBA00005187"/>
    </source>
</evidence>
<dbReference type="NCBIfam" id="TIGR01536">
    <property type="entry name" value="asn_synth_AEB"/>
    <property type="match status" value="1"/>
</dbReference>